<keyword evidence="1" id="KW-0819">tRNA processing</keyword>
<organism evidence="3 4">
    <name type="scientific">Escallonia rubra</name>
    <dbReference type="NCBI Taxonomy" id="112253"/>
    <lineage>
        <taxon>Eukaryota</taxon>
        <taxon>Viridiplantae</taxon>
        <taxon>Streptophyta</taxon>
        <taxon>Embryophyta</taxon>
        <taxon>Tracheophyta</taxon>
        <taxon>Spermatophyta</taxon>
        <taxon>Magnoliopsida</taxon>
        <taxon>eudicotyledons</taxon>
        <taxon>Gunneridae</taxon>
        <taxon>Pentapetalae</taxon>
        <taxon>asterids</taxon>
        <taxon>campanulids</taxon>
        <taxon>Escalloniales</taxon>
        <taxon>Escalloniaceae</taxon>
        <taxon>Escallonia</taxon>
    </lineage>
</organism>
<dbReference type="GO" id="GO:0008270">
    <property type="term" value="F:zinc ion binding"/>
    <property type="evidence" value="ECO:0007669"/>
    <property type="project" value="UniProtKB-KW"/>
</dbReference>
<keyword evidence="1" id="KW-0489">Methyltransferase</keyword>
<comment type="similarity">
    <text evidence="1">Belongs to the methyltransferase TRM13 family.</text>
</comment>
<accession>A0AA88R4T2</accession>
<dbReference type="GO" id="GO:0106050">
    <property type="term" value="F:tRNA 2'-O-methyltransferase activity"/>
    <property type="evidence" value="ECO:0007669"/>
    <property type="project" value="UniProtKB-UniRule"/>
</dbReference>
<dbReference type="AlphaFoldDB" id="A0AA88R4T2"/>
<dbReference type="PANTHER" id="PTHR12998:SF0">
    <property type="entry name" value="TRNA:M(4)X MODIFICATION ENZYME TRM13 HOMOLOG"/>
    <property type="match status" value="1"/>
</dbReference>
<comment type="function">
    <text evidence="1">tRNA methylase which 2'-O-methylates cytidine(4) in tRNA(Pro) and tRNA(Gly)(GCC), and adenosine(4) in tRNA(His).</text>
</comment>
<keyword evidence="1" id="KW-0949">S-adenosyl-L-methionine</keyword>
<evidence type="ECO:0000256" key="1">
    <source>
        <dbReference type="RuleBase" id="RU367103"/>
    </source>
</evidence>
<comment type="caution">
    <text evidence="3">The sequence shown here is derived from an EMBL/GenBank/DDBJ whole genome shotgun (WGS) entry which is preliminary data.</text>
</comment>
<keyword evidence="4" id="KW-1185">Reference proteome</keyword>
<keyword evidence="1" id="KW-0862">Zinc</keyword>
<comment type="catalytic activity">
    <reaction evidence="1">
        <text>cytidine(4) in tRNA(Gly)(GCC) + S-adenosyl-L-methionine = 2'-O-methylcytidine(4) in tRNA(Gly)(GCC) + S-adenosyl-L-homocysteine + H(+)</text>
        <dbReference type="Rhea" id="RHEA:43192"/>
        <dbReference type="Rhea" id="RHEA-COMP:10399"/>
        <dbReference type="Rhea" id="RHEA-COMP:10400"/>
        <dbReference type="ChEBI" id="CHEBI:15378"/>
        <dbReference type="ChEBI" id="CHEBI:57856"/>
        <dbReference type="ChEBI" id="CHEBI:59789"/>
        <dbReference type="ChEBI" id="CHEBI:74495"/>
        <dbReference type="ChEBI" id="CHEBI:82748"/>
        <dbReference type="EC" id="2.1.1.225"/>
    </reaction>
</comment>
<dbReference type="InterPro" id="IPR039044">
    <property type="entry name" value="Trm13"/>
</dbReference>
<reference evidence="3" key="1">
    <citation type="submission" date="2022-12" db="EMBL/GenBank/DDBJ databases">
        <title>Draft genome assemblies for two species of Escallonia (Escalloniales).</title>
        <authorList>
            <person name="Chanderbali A."/>
            <person name="Dervinis C."/>
            <person name="Anghel I."/>
            <person name="Soltis D."/>
            <person name="Soltis P."/>
            <person name="Zapata F."/>
        </authorList>
    </citation>
    <scope>NUCLEOTIDE SEQUENCE</scope>
    <source>
        <strain evidence="3">UCBG92.1500</strain>
        <tissue evidence="3">Leaf</tissue>
    </source>
</reference>
<dbReference type="Pfam" id="PF05206">
    <property type="entry name" value="TRM13"/>
    <property type="match status" value="2"/>
</dbReference>
<comment type="catalytic activity">
    <reaction evidence="1">
        <text>adenosine(4) in tRNA(His) + S-adenosyl-L-methionine = 2'-O-methyladenosine(4) in tRNA(His) + S-adenosyl-L-homocysteine + H(+)</text>
        <dbReference type="Rhea" id="RHEA:43196"/>
        <dbReference type="Rhea" id="RHEA-COMP:10401"/>
        <dbReference type="Rhea" id="RHEA-COMP:10402"/>
        <dbReference type="ChEBI" id="CHEBI:15378"/>
        <dbReference type="ChEBI" id="CHEBI:57856"/>
        <dbReference type="ChEBI" id="CHEBI:59789"/>
        <dbReference type="ChEBI" id="CHEBI:74411"/>
        <dbReference type="ChEBI" id="CHEBI:74477"/>
        <dbReference type="EC" id="2.1.1.225"/>
    </reaction>
</comment>
<gene>
    <name evidence="3" type="ORF">RJ640_021676</name>
</gene>
<feature type="domain" description="Methyltransferase TRM13" evidence="2">
    <location>
        <begin position="257"/>
        <end position="354"/>
    </location>
</feature>
<dbReference type="EMBL" id="JAVXUO010002744">
    <property type="protein sequence ID" value="KAK2970240.1"/>
    <property type="molecule type" value="Genomic_DNA"/>
</dbReference>
<sequence>MCLVEGLDKPALKIDFEICSHMPRPTSERSFGARICKLAITITVYHTWIEMNLVRVFRAERLNCYQVVTLDVKLQVLGLDPTVTEWQVGANSGSPRRTGFVQTPPSTIPRFAGTTQRGPMASGFLAQSTLLIFRSLFFFHHFNSSVLRENYESHLRKCPLLKQAQSLSVQPFYQKGINGGKDEKDAEDFDGINSEMKRKAVYSLTLSELYILISKIKSIHASLCGDIQDSHKIPDSCDIWVNREVDRKLPFQEKHVLQQASILGNLEEFGVLKASRGGKDREKSDCDGSSSIGDNDVPAVVEFGAGRGYLTQVLSDCYGIKKVFLVERKAYKLKADRSLRQKENVTLERLRIDSKCIFDGFAVGLCQEPLGSYDDNIANNEAVLVFEDLNLNAVEPLQGVPYLATGKHLCGPATDMTLRCCLAKRCAQGSVDKCSTLRGLAIATCCHHLCQWRHYISNLFSSLLLNLYLLDYYNVIFSGEEERVVTTRKLILFFLVELFLNKFFTLCFDSEKEECGMDSDSCGVEETLRNMEAVERAVLGFMCKDIIDMGRLMWIKERGLESKLVKYVPSNISPENHLLIARLGVNL</sequence>
<protein>
    <recommendedName>
        <fullName evidence="1">tRNA:m(4)X modification enzyme TRM13</fullName>
        <ecNumber evidence="1">2.1.1.225</ecNumber>
    </recommendedName>
</protein>
<keyword evidence="1" id="KW-0863">Zinc-finger</keyword>
<proteinExistence type="inferred from homology"/>
<dbReference type="GO" id="GO:0030488">
    <property type="term" value="P:tRNA methylation"/>
    <property type="evidence" value="ECO:0007669"/>
    <property type="project" value="InterPro"/>
</dbReference>
<keyword evidence="1" id="KW-0808">Transferase</keyword>
<name>A0AA88R4T2_9ASTE</name>
<feature type="domain" description="Methyltransferase TRM13" evidence="2">
    <location>
        <begin position="387"/>
        <end position="581"/>
    </location>
</feature>
<dbReference type="InterPro" id="IPR007871">
    <property type="entry name" value="Methyltransferase_TRM13"/>
</dbReference>
<dbReference type="PANTHER" id="PTHR12998">
    <property type="entry name" value="TRNA:M(4)X MODIFICATION ENZYME TRM13 HOMOLOG"/>
    <property type="match status" value="1"/>
</dbReference>
<evidence type="ECO:0000259" key="2">
    <source>
        <dbReference type="Pfam" id="PF05206"/>
    </source>
</evidence>
<comment type="catalytic activity">
    <reaction evidence="1">
        <text>cytidine(4) in tRNA(Pro) + S-adenosyl-L-methionine = 2'-O-methylcytidine(4) in tRNA(Pro) + S-adenosyl-L-homocysteine + H(+)</text>
        <dbReference type="Rhea" id="RHEA:32767"/>
        <dbReference type="Rhea" id="RHEA-COMP:10397"/>
        <dbReference type="Rhea" id="RHEA-COMP:10398"/>
        <dbReference type="ChEBI" id="CHEBI:15378"/>
        <dbReference type="ChEBI" id="CHEBI:57856"/>
        <dbReference type="ChEBI" id="CHEBI:59789"/>
        <dbReference type="ChEBI" id="CHEBI:74495"/>
        <dbReference type="ChEBI" id="CHEBI:82748"/>
        <dbReference type="EC" id="2.1.1.225"/>
    </reaction>
</comment>
<evidence type="ECO:0000313" key="4">
    <source>
        <dbReference type="Proteomes" id="UP001187471"/>
    </source>
</evidence>
<evidence type="ECO:0000313" key="3">
    <source>
        <dbReference type="EMBL" id="KAK2970240.1"/>
    </source>
</evidence>
<dbReference type="EC" id="2.1.1.225" evidence="1"/>
<keyword evidence="1" id="KW-0479">Metal-binding</keyword>
<dbReference type="Proteomes" id="UP001187471">
    <property type="component" value="Unassembled WGS sequence"/>
</dbReference>